<accession>A0ACB5RAA0</accession>
<organism evidence="1 2">
    <name type="scientific">Inconstantimicrobium mannanitabidum</name>
    <dbReference type="NCBI Taxonomy" id="1604901"/>
    <lineage>
        <taxon>Bacteria</taxon>
        <taxon>Bacillati</taxon>
        <taxon>Bacillota</taxon>
        <taxon>Clostridia</taxon>
        <taxon>Eubacteriales</taxon>
        <taxon>Clostridiaceae</taxon>
        <taxon>Inconstantimicrobium</taxon>
    </lineage>
</organism>
<evidence type="ECO:0000313" key="2">
    <source>
        <dbReference type="Proteomes" id="UP001058074"/>
    </source>
</evidence>
<gene>
    <name evidence="1" type="ORF">rsdtw13_11540</name>
</gene>
<name>A0ACB5RAA0_9CLOT</name>
<reference evidence="1" key="1">
    <citation type="journal article" date="2025" name="Int. J. Syst. Evol. Microbiol.">
        <title>Inconstantimicrobium mannanitabidum sp. nov., a novel member of the family Clostridiaceae isolated from anoxic soil under the treatment of reductive soil disinfestation.</title>
        <authorList>
            <person name="Ueki A."/>
            <person name="Tonouchi A."/>
            <person name="Honma S."/>
            <person name="Kaku N."/>
            <person name="Ueki K."/>
        </authorList>
    </citation>
    <scope>NUCLEOTIDE SEQUENCE</scope>
    <source>
        <strain evidence="1">TW13</strain>
    </source>
</reference>
<comment type="caution">
    <text evidence="1">The sequence shown here is derived from an EMBL/GenBank/DDBJ whole genome shotgun (WGS) entry which is preliminary data.</text>
</comment>
<protein>
    <submittedName>
        <fullName evidence="1">Uncharacterized protein</fullName>
    </submittedName>
</protein>
<proteinExistence type="predicted"/>
<sequence>MKKLILLFATVMLFICFAGCSKKAMPTSVQAASLKNYENQIYDISLKYDPTWKFDPRYNERYEGDNGFFQVGATDGKNLSIDQVAKNDASHDLYPFGRYPKITKLTIQGQDARLIMPSQDQSSSFSKQAELVVKYPKPVNINGNFYSYLVIWADINHINEIAGTIQFLP</sequence>
<dbReference type="Proteomes" id="UP001058074">
    <property type="component" value="Unassembled WGS sequence"/>
</dbReference>
<dbReference type="EMBL" id="BROD01000001">
    <property type="protein sequence ID" value="GKX65896.1"/>
    <property type="molecule type" value="Genomic_DNA"/>
</dbReference>
<evidence type="ECO:0000313" key="1">
    <source>
        <dbReference type="EMBL" id="GKX65896.1"/>
    </source>
</evidence>
<keyword evidence="2" id="KW-1185">Reference proteome</keyword>